<keyword evidence="6" id="KW-0812">Transmembrane</keyword>
<dbReference type="InterPro" id="IPR003660">
    <property type="entry name" value="HAMP_dom"/>
</dbReference>
<evidence type="ECO:0000313" key="9">
    <source>
        <dbReference type="EMBL" id="RZS54966.1"/>
    </source>
</evidence>
<feature type="transmembrane region" description="Helical" evidence="6">
    <location>
        <begin position="315"/>
        <end position="337"/>
    </location>
</feature>
<dbReference type="SMART" id="SM00283">
    <property type="entry name" value="MA"/>
    <property type="match status" value="1"/>
</dbReference>
<feature type="domain" description="HAMP" evidence="8">
    <location>
        <begin position="338"/>
        <end position="390"/>
    </location>
</feature>
<keyword evidence="10" id="KW-1185">Reference proteome</keyword>
<dbReference type="Pfam" id="PF00672">
    <property type="entry name" value="HAMP"/>
    <property type="match status" value="1"/>
</dbReference>
<dbReference type="SMART" id="SM00304">
    <property type="entry name" value="HAMP"/>
    <property type="match status" value="1"/>
</dbReference>
<feature type="domain" description="Methyl-accepting transducer" evidence="7">
    <location>
        <begin position="395"/>
        <end position="624"/>
    </location>
</feature>
<comment type="caution">
    <text evidence="9">The sequence shown here is derived from an EMBL/GenBank/DDBJ whole genome shotgun (WGS) entry which is preliminary data.</text>
</comment>
<dbReference type="InterPro" id="IPR004089">
    <property type="entry name" value="MCPsignal_dom"/>
</dbReference>
<dbReference type="PANTHER" id="PTHR43531:SF14">
    <property type="entry name" value="METHYL-ACCEPTING CHEMOTAXIS PROTEIN I-RELATED"/>
    <property type="match status" value="1"/>
</dbReference>
<keyword evidence="6" id="KW-0472">Membrane</keyword>
<keyword evidence="5" id="KW-0175">Coiled coil</keyword>
<dbReference type="InterPro" id="IPR051310">
    <property type="entry name" value="MCP_chemotaxis"/>
</dbReference>
<evidence type="ECO:0000313" key="10">
    <source>
        <dbReference type="Proteomes" id="UP000293433"/>
    </source>
</evidence>
<proteinExistence type="inferred from homology"/>
<dbReference type="Gene3D" id="1.10.287.950">
    <property type="entry name" value="Methyl-accepting chemotaxis protein"/>
    <property type="match status" value="1"/>
</dbReference>
<evidence type="ECO:0000256" key="6">
    <source>
        <dbReference type="SAM" id="Phobius"/>
    </source>
</evidence>
<dbReference type="Proteomes" id="UP000293433">
    <property type="component" value="Unassembled WGS sequence"/>
</dbReference>
<evidence type="ECO:0000256" key="1">
    <source>
        <dbReference type="ARBA" id="ARBA00004370"/>
    </source>
</evidence>
<accession>A0A4Q7LK06</accession>
<evidence type="ECO:0000259" key="7">
    <source>
        <dbReference type="PROSITE" id="PS50111"/>
    </source>
</evidence>
<dbReference type="RefSeq" id="WP_130482269.1">
    <property type="nucleotide sequence ID" value="NZ_SGWV01000009.1"/>
</dbReference>
<dbReference type="Pfam" id="PF00015">
    <property type="entry name" value="MCPsignal"/>
    <property type="match status" value="1"/>
</dbReference>
<dbReference type="GO" id="GO:0004888">
    <property type="term" value="F:transmembrane signaling receptor activity"/>
    <property type="evidence" value="ECO:0007669"/>
    <property type="project" value="TreeGrafter"/>
</dbReference>
<evidence type="ECO:0000256" key="3">
    <source>
        <dbReference type="ARBA" id="ARBA00029447"/>
    </source>
</evidence>
<keyword evidence="2" id="KW-0488">Methylation</keyword>
<sequence length="641" mass="68034">MVSLERISLSKKLLLMGSLALLLALPPMTSLFKVRMDEWRAAQSELDGLTPARALLQLVRLTQQHRGATAGALAGNQAMASRRLDIAPQVNEALKVVKATVSMYDQAPTRELLNKIEQSWLRLPDAVAQKSIDGPTSFRQHTDLIVDQMDLLGLVMNDSGLSLDPHADSYHVLIATLGDMPPVAEVLGQLRARGTATLTQRAMTPTLRAEMLGDIALANSRSRSAGRHLAAAASANPELIRQLQPARDLAVAQLAEVARQVGLMTTEFESYALAPEAYFKLTTEAVDAQFALIDAALPMLQGLLDVRVASARNSLVGMGLLALVGVVVTVLVALAIARSIRQALQQAVRVAEAVADGDLSQRVQATSHDEIGALLQAIDHMSVSLSRMVGEVRAGTDAIATASTQIAQGNADLSARTENQAASLQETAASMQQMNHTVRANAESARRANELASRASAVAAGGGESVRHVVQTMDGIQGSSRKIGDIIGVIDGISFQTNILALNAAVEAARAGEQGRGFAVVAAEVRTLAQRSAQAAREIKSLIQDSVEKVEMGHERVNEAGKTIGDVVDQVRQVNTLMADINAASDQQQQGADQINAALVQLDQATQQNAALVEETAAAAESLNQQAHRLTQVVSRFRTAA</sequence>
<comment type="subcellular location">
    <subcellularLocation>
        <location evidence="1">Membrane</location>
    </subcellularLocation>
</comment>
<dbReference type="CDD" id="cd06225">
    <property type="entry name" value="HAMP"/>
    <property type="match status" value="1"/>
</dbReference>
<protein>
    <submittedName>
        <fullName evidence="9">Methyl-accepting chemotaxis protein</fullName>
    </submittedName>
</protein>
<dbReference type="GO" id="GO:0007165">
    <property type="term" value="P:signal transduction"/>
    <property type="evidence" value="ECO:0007669"/>
    <property type="project" value="UniProtKB-KW"/>
</dbReference>
<dbReference type="FunFam" id="1.10.287.950:FF:000001">
    <property type="entry name" value="Methyl-accepting chemotaxis sensory transducer"/>
    <property type="match status" value="1"/>
</dbReference>
<evidence type="ECO:0000256" key="2">
    <source>
        <dbReference type="ARBA" id="ARBA00022481"/>
    </source>
</evidence>
<feature type="coiled-coil region" evidence="5">
    <location>
        <begin position="595"/>
        <end position="633"/>
    </location>
</feature>
<reference evidence="9 10" key="1">
    <citation type="submission" date="2019-02" db="EMBL/GenBank/DDBJ databases">
        <title>Genomic Encyclopedia of Type Strains, Phase IV (KMG-IV): sequencing the most valuable type-strain genomes for metagenomic binning, comparative biology and taxonomic classification.</title>
        <authorList>
            <person name="Goeker M."/>
        </authorList>
    </citation>
    <scope>NUCLEOTIDE SEQUENCE [LARGE SCALE GENOMIC DNA]</scope>
    <source>
        <strain evidence="9 10">DSM 10617</strain>
    </source>
</reference>
<dbReference type="CDD" id="cd11386">
    <property type="entry name" value="MCP_signal"/>
    <property type="match status" value="1"/>
</dbReference>
<comment type="similarity">
    <text evidence="3">Belongs to the methyl-accepting chemotaxis (MCP) protein family.</text>
</comment>
<dbReference type="SUPFAM" id="SSF58104">
    <property type="entry name" value="Methyl-accepting chemotaxis protein (MCP) signaling domain"/>
    <property type="match status" value="1"/>
</dbReference>
<dbReference type="GO" id="GO:0005886">
    <property type="term" value="C:plasma membrane"/>
    <property type="evidence" value="ECO:0007669"/>
    <property type="project" value="TreeGrafter"/>
</dbReference>
<dbReference type="GO" id="GO:0006935">
    <property type="term" value="P:chemotaxis"/>
    <property type="evidence" value="ECO:0007669"/>
    <property type="project" value="TreeGrafter"/>
</dbReference>
<dbReference type="PROSITE" id="PS50885">
    <property type="entry name" value="HAMP"/>
    <property type="match status" value="1"/>
</dbReference>
<evidence type="ECO:0000259" key="8">
    <source>
        <dbReference type="PROSITE" id="PS50885"/>
    </source>
</evidence>
<keyword evidence="6" id="KW-1133">Transmembrane helix</keyword>
<evidence type="ECO:0000256" key="5">
    <source>
        <dbReference type="SAM" id="Coils"/>
    </source>
</evidence>
<keyword evidence="4" id="KW-0807">Transducer</keyword>
<dbReference type="PANTHER" id="PTHR43531">
    <property type="entry name" value="PROTEIN ICFG"/>
    <property type="match status" value="1"/>
</dbReference>
<evidence type="ECO:0000256" key="4">
    <source>
        <dbReference type="PROSITE-ProRule" id="PRU00284"/>
    </source>
</evidence>
<dbReference type="PROSITE" id="PS50111">
    <property type="entry name" value="CHEMOTAXIS_TRANSDUC_2"/>
    <property type="match status" value="1"/>
</dbReference>
<organism evidence="9 10">
    <name type="scientific">Sphaerotilus mobilis</name>
    <dbReference type="NCBI Taxonomy" id="47994"/>
    <lineage>
        <taxon>Bacteria</taxon>
        <taxon>Pseudomonadati</taxon>
        <taxon>Pseudomonadota</taxon>
        <taxon>Betaproteobacteria</taxon>
        <taxon>Burkholderiales</taxon>
        <taxon>Sphaerotilaceae</taxon>
        <taxon>Sphaerotilus</taxon>
    </lineage>
</organism>
<gene>
    <name evidence="9" type="ORF">EV685_2452</name>
</gene>
<dbReference type="EMBL" id="SGWV01000009">
    <property type="protein sequence ID" value="RZS54966.1"/>
    <property type="molecule type" value="Genomic_DNA"/>
</dbReference>
<name>A0A4Q7LK06_9BURK</name>
<dbReference type="OrthoDB" id="343520at2"/>
<dbReference type="AlphaFoldDB" id="A0A4Q7LK06"/>